<evidence type="ECO:0000313" key="6">
    <source>
        <dbReference type="Proteomes" id="UP000221168"/>
    </source>
</evidence>
<dbReference type="PANTHER" id="PTHR47816:SF4">
    <property type="entry name" value="RIBOSOMAL RNA SMALL SUBUNIT METHYLTRANSFERASE C"/>
    <property type="match status" value="1"/>
</dbReference>
<dbReference type="RefSeq" id="WP_099303741.1">
    <property type="nucleotide sequence ID" value="NZ_PDVP01000001.1"/>
</dbReference>
<dbReference type="GO" id="GO:0032259">
    <property type="term" value="P:methylation"/>
    <property type="evidence" value="ECO:0007669"/>
    <property type="project" value="UniProtKB-KW"/>
</dbReference>
<dbReference type="Pfam" id="PF05175">
    <property type="entry name" value="MTS"/>
    <property type="match status" value="1"/>
</dbReference>
<dbReference type="SUPFAM" id="SSF53335">
    <property type="entry name" value="S-adenosyl-L-methionine-dependent methyltransferases"/>
    <property type="match status" value="1"/>
</dbReference>
<dbReference type="GO" id="GO:0008757">
    <property type="term" value="F:S-adenosylmethionine-dependent methyltransferase activity"/>
    <property type="evidence" value="ECO:0007669"/>
    <property type="project" value="InterPro"/>
</dbReference>
<organism evidence="5 6">
    <name type="scientific">Zhengella mangrovi</name>
    <dbReference type="NCBI Taxonomy" id="1982044"/>
    <lineage>
        <taxon>Bacteria</taxon>
        <taxon>Pseudomonadati</taxon>
        <taxon>Pseudomonadota</taxon>
        <taxon>Alphaproteobacteria</taxon>
        <taxon>Hyphomicrobiales</taxon>
        <taxon>Notoacmeibacteraceae</taxon>
        <taxon>Zhengella</taxon>
    </lineage>
</organism>
<name>A0A2G1QU49_9HYPH</name>
<evidence type="ECO:0000259" key="4">
    <source>
        <dbReference type="Pfam" id="PF05175"/>
    </source>
</evidence>
<dbReference type="Proteomes" id="UP000221168">
    <property type="component" value="Unassembled WGS sequence"/>
</dbReference>
<dbReference type="InterPro" id="IPR029063">
    <property type="entry name" value="SAM-dependent_MTases_sf"/>
</dbReference>
<dbReference type="CDD" id="cd02440">
    <property type="entry name" value="AdoMet_MTases"/>
    <property type="match status" value="1"/>
</dbReference>
<gene>
    <name evidence="5" type="ORF">CSC94_03510</name>
</gene>
<evidence type="ECO:0000256" key="3">
    <source>
        <dbReference type="ARBA" id="ARBA00022691"/>
    </source>
</evidence>
<feature type="domain" description="Methyltransferase small" evidence="4">
    <location>
        <begin position="168"/>
        <end position="334"/>
    </location>
</feature>
<dbReference type="PANTHER" id="PTHR47816">
    <property type="entry name" value="RIBOSOMAL RNA SMALL SUBUNIT METHYLTRANSFERASE C"/>
    <property type="match status" value="1"/>
</dbReference>
<accession>A0A2G1QU49</accession>
<dbReference type="AlphaFoldDB" id="A0A2G1QU49"/>
<proteinExistence type="predicted"/>
<dbReference type="Gene3D" id="3.40.50.150">
    <property type="entry name" value="Vaccinia Virus protein VP39"/>
    <property type="match status" value="2"/>
</dbReference>
<keyword evidence="2 5" id="KW-0808">Transferase</keyword>
<keyword evidence="1 5" id="KW-0489">Methyltransferase</keyword>
<dbReference type="InterPro" id="IPR007848">
    <property type="entry name" value="Small_mtfrase_dom"/>
</dbReference>
<protein>
    <submittedName>
        <fullName evidence="5">Methyltransferase</fullName>
    </submittedName>
</protein>
<reference evidence="5 6" key="1">
    <citation type="submission" date="2017-10" db="EMBL/GenBank/DDBJ databases">
        <title>Sedimentibacterium mangrovi gen. nov., sp. nov., a novel member of family Phyllobacteriacea isolated from mangrove sediment.</title>
        <authorList>
            <person name="Liao H."/>
            <person name="Tian Y."/>
        </authorList>
    </citation>
    <scope>NUCLEOTIDE SEQUENCE [LARGE SCALE GENOMIC DNA]</scope>
    <source>
        <strain evidence="5 6">X9-2-2</strain>
    </source>
</reference>
<comment type="caution">
    <text evidence="5">The sequence shown here is derived from an EMBL/GenBank/DDBJ whole genome shotgun (WGS) entry which is preliminary data.</text>
</comment>
<keyword evidence="6" id="KW-1185">Reference proteome</keyword>
<dbReference type="InterPro" id="IPR046977">
    <property type="entry name" value="RsmC/RlmG"/>
</dbReference>
<dbReference type="EMBL" id="PDVP01000001">
    <property type="protein sequence ID" value="PHP69053.1"/>
    <property type="molecule type" value="Genomic_DNA"/>
</dbReference>
<evidence type="ECO:0000256" key="1">
    <source>
        <dbReference type="ARBA" id="ARBA00022603"/>
    </source>
</evidence>
<evidence type="ECO:0000256" key="2">
    <source>
        <dbReference type="ARBA" id="ARBA00022679"/>
    </source>
</evidence>
<evidence type="ECO:0000313" key="5">
    <source>
        <dbReference type="EMBL" id="PHP69053.1"/>
    </source>
</evidence>
<keyword evidence="3" id="KW-0949">S-adenosyl-L-methionine</keyword>
<dbReference type="OrthoDB" id="9816072at2"/>
<sequence>MSDDALKTLFHPLKAGLLDMPDGGRWIAAGLGAGLSLPADFGAGLTLVQGFKPDHDALRRAGFQVVPGWPDATAPRFDGAMILLGRHRGQNERWLHEAVVRLRPGALVLVAGGKTEGAQSFARRLKPLLPDVATIAKHHGLAMWFRRPDDAAAASLFPPADEARIDGRFRTAAGMFSHDRIDAGSHLLAAHLPQGLAGAVADFCAGWGYLSAEVAARCPGVASIDLYEADHAALRAARENLAGCPVAVAFHWHDLAAEPVERKYAAIVMNPPFHAGRKAEPSLGQAMIRRAASALKPGGRLFMVANRQLPYEDELAHHFRSVEKPAEEGGFKVLVAQR</sequence>